<organism evidence="2 3">
    <name type="scientific">Thelohanellus kitauei</name>
    <name type="common">Myxosporean</name>
    <dbReference type="NCBI Taxonomy" id="669202"/>
    <lineage>
        <taxon>Eukaryota</taxon>
        <taxon>Metazoa</taxon>
        <taxon>Cnidaria</taxon>
        <taxon>Myxozoa</taxon>
        <taxon>Myxosporea</taxon>
        <taxon>Bivalvulida</taxon>
        <taxon>Platysporina</taxon>
        <taxon>Myxobolidae</taxon>
        <taxon>Thelohanellus</taxon>
    </lineage>
</organism>
<reference evidence="2 3" key="1">
    <citation type="journal article" date="2014" name="Genome Biol. Evol.">
        <title>The genome of the myxosporean Thelohanellus kitauei shows adaptations to nutrient acquisition within its fish host.</title>
        <authorList>
            <person name="Yang Y."/>
            <person name="Xiong J."/>
            <person name="Zhou Z."/>
            <person name="Huo F."/>
            <person name="Miao W."/>
            <person name="Ran C."/>
            <person name="Liu Y."/>
            <person name="Zhang J."/>
            <person name="Feng J."/>
            <person name="Wang M."/>
            <person name="Wang M."/>
            <person name="Wang L."/>
            <person name="Yao B."/>
        </authorList>
    </citation>
    <scope>NUCLEOTIDE SEQUENCE [LARGE SCALE GENOMIC DNA]</scope>
    <source>
        <strain evidence="2">Wuqing</strain>
    </source>
</reference>
<feature type="region of interest" description="Disordered" evidence="1">
    <location>
        <begin position="98"/>
        <end position="120"/>
    </location>
</feature>
<keyword evidence="3" id="KW-1185">Reference proteome</keyword>
<dbReference type="Proteomes" id="UP000031668">
    <property type="component" value="Unassembled WGS sequence"/>
</dbReference>
<evidence type="ECO:0000313" key="2">
    <source>
        <dbReference type="EMBL" id="KII61269.1"/>
    </source>
</evidence>
<accession>A0A0C2MAB8</accession>
<sequence length="211" mass="24112">MSDNQKNHTRNRTNYNKEWEKLFPITENKSDKHSFICVPCERKFSCAKGLQSVRRHCDTSTHRQNTPGSTVGNNIPIKTVLNLPEFLFNQSLPTMAPLNINSNSSKTTQNPPQPSTNQNTVDIKNLKNLKKPIGTTNPQIKELKFNINTLDKCLNGMNLLDKYKFAYSLASKMDVDLKLAMGPNIHQSPKHIMDELHFLHITLQNLKKDIK</sequence>
<evidence type="ECO:0000313" key="3">
    <source>
        <dbReference type="Proteomes" id="UP000031668"/>
    </source>
</evidence>
<protein>
    <submittedName>
        <fullName evidence="2">Uncharacterized protein</fullName>
    </submittedName>
</protein>
<name>A0A0C2MAB8_THEKT</name>
<evidence type="ECO:0000256" key="1">
    <source>
        <dbReference type="SAM" id="MobiDB-lite"/>
    </source>
</evidence>
<dbReference type="AlphaFoldDB" id="A0A0C2MAB8"/>
<proteinExistence type="predicted"/>
<gene>
    <name evidence="2" type="ORF">RF11_03065</name>
</gene>
<dbReference type="OrthoDB" id="6159421at2759"/>
<dbReference type="EMBL" id="JWZT01005356">
    <property type="protein sequence ID" value="KII61269.1"/>
    <property type="molecule type" value="Genomic_DNA"/>
</dbReference>
<comment type="caution">
    <text evidence="2">The sequence shown here is derived from an EMBL/GenBank/DDBJ whole genome shotgun (WGS) entry which is preliminary data.</text>
</comment>